<reference evidence="3 4" key="1">
    <citation type="submission" date="2020-01" db="EMBL/GenBank/DDBJ databases">
        <title>Genetics and antimicrobial susceptibilities of Nocardia species isolated from the soil; a comparison with species isolated from humans.</title>
        <authorList>
            <person name="Carrasco G."/>
            <person name="Monzon S."/>
            <person name="Sansegundo M."/>
            <person name="Garcia E."/>
            <person name="Garrido N."/>
            <person name="Medina M.J."/>
            <person name="Villalon P."/>
            <person name="Ramirez-Arocha A.C."/>
            <person name="Jimenez P."/>
            <person name="Cuesta I."/>
            <person name="Valdezate S."/>
        </authorList>
    </citation>
    <scope>NUCLEOTIDE SEQUENCE [LARGE SCALE GENOMIC DNA]</scope>
    <source>
        <strain evidence="3 4">CNM20110626</strain>
    </source>
</reference>
<evidence type="ECO:0000313" key="4">
    <source>
        <dbReference type="Proteomes" id="UP000471166"/>
    </source>
</evidence>
<accession>A0A6P1CUY6</accession>
<evidence type="ECO:0000259" key="1">
    <source>
        <dbReference type="Pfam" id="PF09664"/>
    </source>
</evidence>
<dbReference type="Pfam" id="PF09664">
    <property type="entry name" value="DUF2399"/>
    <property type="match status" value="1"/>
</dbReference>
<dbReference type="EMBL" id="JAAGVB010000073">
    <property type="protein sequence ID" value="NEW36378.1"/>
    <property type="molecule type" value="Genomic_DNA"/>
</dbReference>
<name>A0A6P1CUY6_9NOCA</name>
<dbReference type="Proteomes" id="UP000471166">
    <property type="component" value="Unassembled WGS sequence"/>
</dbReference>
<dbReference type="RefSeq" id="WP_163847854.1">
    <property type="nucleotide sequence ID" value="NZ_JBFPDI010000005.1"/>
</dbReference>
<dbReference type="InterPro" id="IPR024465">
    <property type="entry name" value="DUF2399"/>
</dbReference>
<comment type="caution">
    <text evidence="3">The sequence shown here is derived from an EMBL/GenBank/DDBJ whole genome shotgun (WGS) entry which is preliminary data.</text>
</comment>
<feature type="domain" description="DUF2399" evidence="1">
    <location>
        <begin position="241"/>
        <end position="388"/>
    </location>
</feature>
<dbReference type="Pfam" id="PF11796">
    <property type="entry name" value="DUF3323"/>
    <property type="match status" value="1"/>
</dbReference>
<gene>
    <name evidence="3" type="ORF">GV791_28015</name>
</gene>
<dbReference type="InterPro" id="IPR013495">
    <property type="entry name" value="CHP02679"/>
</dbReference>
<evidence type="ECO:0000313" key="3">
    <source>
        <dbReference type="EMBL" id="NEW36378.1"/>
    </source>
</evidence>
<evidence type="ECO:0000259" key="2">
    <source>
        <dbReference type="Pfam" id="PF11796"/>
    </source>
</evidence>
<protein>
    <submittedName>
        <fullName evidence="3">TIGR02679 family protein</fullName>
    </submittedName>
</protein>
<organism evidence="3 4">
    <name type="scientific">Nocardia cyriacigeorgica</name>
    <dbReference type="NCBI Taxonomy" id="135487"/>
    <lineage>
        <taxon>Bacteria</taxon>
        <taxon>Bacillati</taxon>
        <taxon>Actinomycetota</taxon>
        <taxon>Actinomycetes</taxon>
        <taxon>Mycobacteriales</taxon>
        <taxon>Nocardiaceae</taxon>
        <taxon>Nocardia</taxon>
    </lineage>
</organism>
<feature type="domain" description="Conserved hypothetical protein CHP02679 N terminus" evidence="2">
    <location>
        <begin position="19"/>
        <end position="217"/>
    </location>
</feature>
<sequence length="390" mass="41440">MPLWIALYKRFSSGRPVQRVRIGPLDLAQQTAFADLFGHDRLPGTQASVAVSAIDEALAGIVGCDARAVVAALVGPVSDRSAQRAEAAAERNRLWAWLSGHEVVATQPALVAWAAAMQRQGLIGGSVQQTRAELERALAVLHELPSTGIHLPVFAQQVLRNPHALDEGSRLHTMVVRALAAIYDRPPPADSLGLRQMWALAGISDDELSSTVLVAGSPIIDPDFAVGRILAACRNAGIAAVLTLQQLRTIDRPLRTAERVWVVENPSILATAVARLGSICPPMVCVSGWPSSAAVVFLGLLSEGGSSMHYNGDFDGEGLRIAANLMARTGVLPWRMSARDYLAAVGDSGPAVGRVTPVPWDPELSVELGRCGVAVPQERVIDLLLSDIMP</sequence>
<proteinExistence type="predicted"/>
<dbReference type="NCBIfam" id="TIGR02679">
    <property type="entry name" value="TIGR02679 family protein"/>
    <property type="match status" value="1"/>
</dbReference>
<dbReference type="InterPro" id="IPR024466">
    <property type="entry name" value="CHP02679_N"/>
</dbReference>
<dbReference type="AlphaFoldDB" id="A0A6P1CUY6"/>